<dbReference type="EMBL" id="NIQC01000045">
    <property type="protein sequence ID" value="OWZ82741.1"/>
    <property type="molecule type" value="Genomic_DNA"/>
</dbReference>
<feature type="chain" id="PRO_5013279706" evidence="2">
    <location>
        <begin position="26"/>
        <end position="349"/>
    </location>
</feature>
<organism evidence="3 4">
    <name type="scientific">Natranaerobius trueperi</name>
    <dbReference type="NCBI Taxonomy" id="759412"/>
    <lineage>
        <taxon>Bacteria</taxon>
        <taxon>Bacillati</taxon>
        <taxon>Bacillota</taxon>
        <taxon>Clostridia</taxon>
        <taxon>Natranaerobiales</taxon>
        <taxon>Natranaerobiaceae</taxon>
        <taxon>Natranaerobius</taxon>
    </lineage>
</organism>
<dbReference type="RefSeq" id="WP_089024557.1">
    <property type="nucleotide sequence ID" value="NZ_NIQC01000045.1"/>
</dbReference>
<dbReference type="SUPFAM" id="SSF109998">
    <property type="entry name" value="Triger factor/SurA peptide-binding domain-like"/>
    <property type="match status" value="1"/>
</dbReference>
<gene>
    <name evidence="3" type="ORF">CDO51_12490</name>
</gene>
<evidence type="ECO:0000256" key="1">
    <source>
        <dbReference type="SAM" id="Coils"/>
    </source>
</evidence>
<feature type="signal peptide" evidence="2">
    <location>
        <begin position="1"/>
        <end position="25"/>
    </location>
</feature>
<evidence type="ECO:0000313" key="3">
    <source>
        <dbReference type="EMBL" id="OWZ82741.1"/>
    </source>
</evidence>
<dbReference type="OrthoDB" id="1729754at2"/>
<reference evidence="3 4" key="1">
    <citation type="submission" date="2017-06" db="EMBL/GenBank/DDBJ databases">
        <title>Draft Genome Sequence of Natranaerobius trueperi halophilic, alkalithermophilic bacteria from soda lakes.</title>
        <authorList>
            <person name="Zhao B."/>
        </authorList>
    </citation>
    <scope>NUCLEOTIDE SEQUENCE [LARGE SCALE GENOMIC DNA]</scope>
    <source>
        <strain evidence="3 4">DSM 18760</strain>
    </source>
</reference>
<dbReference type="Proteomes" id="UP000214588">
    <property type="component" value="Unassembled WGS sequence"/>
</dbReference>
<accession>A0A226BV38</accession>
<feature type="coiled-coil region" evidence="1">
    <location>
        <begin position="184"/>
        <end position="245"/>
    </location>
</feature>
<dbReference type="AlphaFoldDB" id="A0A226BV38"/>
<evidence type="ECO:0000256" key="2">
    <source>
        <dbReference type="SAM" id="SignalP"/>
    </source>
</evidence>
<dbReference type="InterPro" id="IPR027304">
    <property type="entry name" value="Trigger_fact/SurA_dom_sf"/>
</dbReference>
<comment type="caution">
    <text evidence="3">The sequence shown here is derived from an EMBL/GenBank/DDBJ whole genome shotgun (WGS) entry which is preliminary data.</text>
</comment>
<keyword evidence="1" id="KW-0175">Coiled coil</keyword>
<proteinExistence type="predicted"/>
<keyword evidence="2" id="KW-0732">Signal</keyword>
<sequence>MYQKKILNLFVFLLIVMFSISPTFAEEEEGVKSVDRTSFFTYELVPVPANWSQILQFDYEITGNNLEVYNHYNSGLQYSYPGNYLFSWEVNPFNFEWTVNGITEYEFDNFEDYPSIFPPNDAPWGGRNETTISLDLSDELTAEIESRVGSSQAILTSPASRTITYEDFDSLENMEITEVEKEDNEKLENLVEQKDSIIESFKDREKEIAAVVNDEEIYRNEILLEHELRKVLEDEEMDIEQILDERIKNKVLYEKAKENDLIVSEERARSYAEETRNKIKEDSDLKEQEILLETIYKSLNLTEEEYWNFAIDRYQKHFSINSLKEQKNEFDFNNLKNQSEFDIEIKMNY</sequence>
<protein>
    <submittedName>
        <fullName evidence="3">Uncharacterized protein</fullName>
    </submittedName>
</protein>
<keyword evidence="4" id="KW-1185">Reference proteome</keyword>
<name>A0A226BV38_9FIRM</name>
<evidence type="ECO:0000313" key="4">
    <source>
        <dbReference type="Proteomes" id="UP000214588"/>
    </source>
</evidence>